<dbReference type="Pfam" id="PF11315">
    <property type="entry name" value="Med30"/>
    <property type="match status" value="1"/>
</dbReference>
<keyword evidence="4" id="KW-0805">Transcription regulation</keyword>
<gene>
    <name evidence="11" type="ORF">VZT92_015314</name>
</gene>
<proteinExistence type="inferred from homology"/>
<feature type="region of interest" description="Disordered" evidence="10">
    <location>
        <begin position="1"/>
        <end position="24"/>
    </location>
</feature>
<evidence type="ECO:0000256" key="2">
    <source>
        <dbReference type="ARBA" id="ARBA00010606"/>
    </source>
</evidence>
<keyword evidence="5" id="KW-0010">Activator</keyword>
<dbReference type="Proteomes" id="UP001488805">
    <property type="component" value="Unassembled WGS sequence"/>
</dbReference>
<dbReference type="PANTHER" id="PTHR31705:SF5">
    <property type="entry name" value="MEDIATOR OF RNA POLYMERASE II TRANSCRIPTION SUBUNIT 30"/>
    <property type="match status" value="1"/>
</dbReference>
<evidence type="ECO:0000256" key="1">
    <source>
        <dbReference type="ARBA" id="ARBA00004123"/>
    </source>
</evidence>
<protein>
    <recommendedName>
        <fullName evidence="3">Mediator of RNA polymerase II transcription subunit 30</fullName>
    </recommendedName>
    <alternativeName>
        <fullName evidence="9">Mediator complex subunit 30</fullName>
    </alternativeName>
</protein>
<organism evidence="11 12">
    <name type="scientific">Zoarces viviparus</name>
    <name type="common">Viviparous eelpout</name>
    <name type="synonym">Blennius viviparus</name>
    <dbReference type="NCBI Taxonomy" id="48416"/>
    <lineage>
        <taxon>Eukaryota</taxon>
        <taxon>Metazoa</taxon>
        <taxon>Chordata</taxon>
        <taxon>Craniata</taxon>
        <taxon>Vertebrata</taxon>
        <taxon>Euteleostomi</taxon>
        <taxon>Actinopterygii</taxon>
        <taxon>Neopterygii</taxon>
        <taxon>Teleostei</taxon>
        <taxon>Neoteleostei</taxon>
        <taxon>Acanthomorphata</taxon>
        <taxon>Eupercaria</taxon>
        <taxon>Perciformes</taxon>
        <taxon>Cottioidei</taxon>
        <taxon>Zoarcales</taxon>
        <taxon>Zoarcidae</taxon>
        <taxon>Zoarcinae</taxon>
        <taxon>Zoarces</taxon>
    </lineage>
</organism>
<keyword evidence="7" id="KW-0539">Nucleus</keyword>
<accession>A0AAW1EZ67</accession>
<comment type="subcellular location">
    <subcellularLocation>
        <location evidence="1">Nucleus</location>
    </subcellularLocation>
</comment>
<feature type="region of interest" description="Disordered" evidence="10">
    <location>
        <begin position="124"/>
        <end position="147"/>
    </location>
</feature>
<evidence type="ECO:0000256" key="10">
    <source>
        <dbReference type="SAM" id="MobiDB-lite"/>
    </source>
</evidence>
<evidence type="ECO:0000256" key="6">
    <source>
        <dbReference type="ARBA" id="ARBA00023163"/>
    </source>
</evidence>
<evidence type="ECO:0000256" key="9">
    <source>
        <dbReference type="ARBA" id="ARBA00031981"/>
    </source>
</evidence>
<dbReference type="PANTHER" id="PTHR31705">
    <property type="entry name" value="MEDIATOR OF RNA POLYMERASE II TRANSCRIPTION SUBUNIT 30"/>
    <property type="match status" value="1"/>
</dbReference>
<reference evidence="11 12" key="1">
    <citation type="journal article" date="2024" name="Genome Biol. Evol.">
        <title>Chromosome-level genome assembly of the viviparous eelpout Zoarces viviparus.</title>
        <authorList>
            <person name="Fuhrmann N."/>
            <person name="Brasseur M.V."/>
            <person name="Bakowski C.E."/>
            <person name="Podsiadlowski L."/>
            <person name="Prost S."/>
            <person name="Krehenwinkel H."/>
            <person name="Mayer C."/>
        </authorList>
    </citation>
    <scope>NUCLEOTIDE SEQUENCE [LARGE SCALE GENOMIC DNA]</scope>
    <source>
        <strain evidence="11">NO-MEL_2022_Ind0_liver</strain>
    </source>
</reference>
<dbReference type="GO" id="GO:0045893">
    <property type="term" value="P:positive regulation of DNA-templated transcription"/>
    <property type="evidence" value="ECO:0007669"/>
    <property type="project" value="TreeGrafter"/>
</dbReference>
<sequence length="210" mass="24098">MTTPPLVSPFGGQPPPPQQQQQQQQQQQAQAARDVNTASLCRIGQETVQDIVLRTMEIFQLLRNMQLPNGVTYNPNTHGDRLGKLQEHLRMLSVLFRKLRLVYDKCNENCAGMDTVPPEQLIPFVDDDGSKHEDRSAGQSRPATEERREILEVNKKLKQKNQQLKQIMDQLRNLIWEINSMLAGTTGWLRLHFKEEEIGTLAISTRFQKT</sequence>
<evidence type="ECO:0000256" key="3">
    <source>
        <dbReference type="ARBA" id="ARBA00019664"/>
    </source>
</evidence>
<comment type="caution">
    <text evidence="11">The sequence shown here is derived from an EMBL/GenBank/DDBJ whole genome shotgun (WGS) entry which is preliminary data.</text>
</comment>
<dbReference type="GO" id="GO:0003712">
    <property type="term" value="F:transcription coregulator activity"/>
    <property type="evidence" value="ECO:0007669"/>
    <property type="project" value="TreeGrafter"/>
</dbReference>
<dbReference type="InterPro" id="IPR021019">
    <property type="entry name" value="Mediator_Med30_met"/>
</dbReference>
<evidence type="ECO:0000256" key="8">
    <source>
        <dbReference type="ARBA" id="ARBA00025687"/>
    </source>
</evidence>
<name>A0AAW1EZ67_ZOAVI</name>
<evidence type="ECO:0000313" key="12">
    <source>
        <dbReference type="Proteomes" id="UP001488805"/>
    </source>
</evidence>
<evidence type="ECO:0000313" key="11">
    <source>
        <dbReference type="EMBL" id="KAK9526629.1"/>
    </source>
</evidence>
<evidence type="ECO:0000256" key="4">
    <source>
        <dbReference type="ARBA" id="ARBA00023015"/>
    </source>
</evidence>
<comment type="function">
    <text evidence="8">Component of the Mediator complex, a coactivator involved in the regulated transcription of nearly all RNA polymerase II-dependent genes. Mediator functions as a bridge to convey information from gene-specific regulatory proteins to the basal RNA polymerase II transcription machinery. Mediator is recruited to promoters by direct interactions with regulatory proteins and serves as a scaffold for the assembly of a functional preinitiation complex with RNA polymerase II and the general transcription factors.</text>
</comment>
<keyword evidence="6" id="KW-0804">Transcription</keyword>
<dbReference type="AlphaFoldDB" id="A0AAW1EZ67"/>
<comment type="similarity">
    <text evidence="2">Belongs to the Mediator complex subunit 30 family.</text>
</comment>
<evidence type="ECO:0000256" key="5">
    <source>
        <dbReference type="ARBA" id="ARBA00023159"/>
    </source>
</evidence>
<keyword evidence="12" id="KW-1185">Reference proteome</keyword>
<dbReference type="GO" id="GO:0016592">
    <property type="term" value="C:mediator complex"/>
    <property type="evidence" value="ECO:0007669"/>
    <property type="project" value="TreeGrafter"/>
</dbReference>
<evidence type="ECO:0000256" key="7">
    <source>
        <dbReference type="ARBA" id="ARBA00023242"/>
    </source>
</evidence>
<dbReference type="EMBL" id="JBCEZU010000123">
    <property type="protein sequence ID" value="KAK9526629.1"/>
    <property type="molecule type" value="Genomic_DNA"/>
</dbReference>